<proteinExistence type="predicted"/>
<dbReference type="Proteomes" id="UP001345013">
    <property type="component" value="Unassembled WGS sequence"/>
</dbReference>
<dbReference type="InterPro" id="IPR025533">
    <property type="entry name" value="DUF4419"/>
</dbReference>
<evidence type="ECO:0000313" key="1">
    <source>
        <dbReference type="EMBL" id="KAK5096093.1"/>
    </source>
</evidence>
<comment type="caution">
    <text evidence="1">The sequence shown here is derived from an EMBL/GenBank/DDBJ whole genome shotgun (WGS) entry which is preliminary data.</text>
</comment>
<evidence type="ECO:0008006" key="3">
    <source>
        <dbReference type="Google" id="ProtNLM"/>
    </source>
</evidence>
<dbReference type="PANTHER" id="PTHR31252:SF11">
    <property type="entry name" value="DUF4419 DOMAIN-CONTAINING PROTEIN"/>
    <property type="match status" value="1"/>
</dbReference>
<keyword evidence="2" id="KW-1185">Reference proteome</keyword>
<reference evidence="1 2" key="1">
    <citation type="submission" date="2023-08" db="EMBL/GenBank/DDBJ databases">
        <title>Black Yeasts Isolated from many extreme environments.</title>
        <authorList>
            <person name="Coleine C."/>
            <person name="Stajich J.E."/>
            <person name="Selbmann L."/>
        </authorList>
    </citation>
    <scope>NUCLEOTIDE SEQUENCE [LARGE SCALE GENOMIC DNA]</scope>
    <source>
        <strain evidence="1 2">CCFEE 5885</strain>
    </source>
</reference>
<accession>A0ABR0KGZ4</accession>
<dbReference type="PANTHER" id="PTHR31252">
    <property type="entry name" value="DUF4419 DOMAIN-CONTAINING PROTEIN"/>
    <property type="match status" value="1"/>
</dbReference>
<dbReference type="EMBL" id="JAVRRG010000024">
    <property type="protein sequence ID" value="KAK5096093.1"/>
    <property type="molecule type" value="Genomic_DNA"/>
</dbReference>
<evidence type="ECO:0000313" key="2">
    <source>
        <dbReference type="Proteomes" id="UP001345013"/>
    </source>
</evidence>
<dbReference type="Pfam" id="PF14388">
    <property type="entry name" value="DUF4419"/>
    <property type="match status" value="1"/>
</dbReference>
<protein>
    <recommendedName>
        <fullName evidence="3">DUF4419 domain-containing protein</fullName>
    </recommendedName>
</protein>
<organism evidence="1 2">
    <name type="scientific">Lithohypha guttulata</name>
    <dbReference type="NCBI Taxonomy" id="1690604"/>
    <lineage>
        <taxon>Eukaryota</taxon>
        <taxon>Fungi</taxon>
        <taxon>Dikarya</taxon>
        <taxon>Ascomycota</taxon>
        <taxon>Pezizomycotina</taxon>
        <taxon>Eurotiomycetes</taxon>
        <taxon>Chaetothyriomycetidae</taxon>
        <taxon>Chaetothyriales</taxon>
        <taxon>Trichomeriaceae</taxon>
        <taxon>Lithohypha</taxon>
    </lineage>
</organism>
<gene>
    <name evidence="1" type="ORF">LTR24_002793</name>
</gene>
<sequence length="383" mass="43183">MVCVVPSAHGASAISHRFVDSALEILPKACKEKPLDEDQELSNEDSNIPVEILQSSFDEDRLSSALIASNNGLVYSIIDAYSQHHHLQLRPEDIWFAILSQISNYINAHAEELRQKFVEHEGQKELKIEYYAADRYSVDFSVFAREMAKLLERNIVDKDFRDWVMPAFSTTTAQDEVIASILMMGSMQKYFTYLCQIVCGIPSVTLMGEKTDYEKILNKLDYLSSLGAEPEQFAALLKPVICRMIRTFDDPTDPAVVNFWQRILDVDAGSGFTTYSGWISAFCFWNEDGKSLYHLPPEGRFEYSEDDGVRYHKLDSEVIPPGWCKVPVTVDDNGKTVQTEMVAGSVGILCSSSGREDASGNISLDTMQPETGWWIFEKKSVSE</sequence>
<name>A0ABR0KGZ4_9EURO</name>